<evidence type="ECO:0000256" key="1">
    <source>
        <dbReference type="SAM" id="MobiDB-lite"/>
    </source>
</evidence>
<gene>
    <name evidence="2" type="ORF">NCTC11388_04175</name>
</gene>
<dbReference type="RefSeq" id="WP_115171487.1">
    <property type="nucleotide sequence ID" value="NZ_UGYW01000002.1"/>
</dbReference>
<reference evidence="2 3" key="1">
    <citation type="submission" date="2018-06" db="EMBL/GenBank/DDBJ databases">
        <authorList>
            <consortium name="Pathogen Informatics"/>
            <person name="Doyle S."/>
        </authorList>
    </citation>
    <scope>NUCLEOTIDE SEQUENCE [LARGE SCALE GENOMIC DNA]</scope>
    <source>
        <strain evidence="2 3">NCTC11388</strain>
    </source>
</reference>
<dbReference type="AlphaFoldDB" id="A0A380CU44"/>
<name>A0A380CU44_SPHSI</name>
<evidence type="ECO:0008006" key="4">
    <source>
        <dbReference type="Google" id="ProtNLM"/>
    </source>
</evidence>
<evidence type="ECO:0000313" key="3">
    <source>
        <dbReference type="Proteomes" id="UP000254893"/>
    </source>
</evidence>
<feature type="compositionally biased region" description="Polar residues" evidence="1">
    <location>
        <begin position="23"/>
        <end position="33"/>
    </location>
</feature>
<accession>A0A380CU44</accession>
<evidence type="ECO:0000313" key="2">
    <source>
        <dbReference type="EMBL" id="SUJ27414.1"/>
    </source>
</evidence>
<dbReference type="EMBL" id="UGYW01000002">
    <property type="protein sequence ID" value="SUJ27414.1"/>
    <property type="molecule type" value="Genomic_DNA"/>
</dbReference>
<feature type="region of interest" description="Disordered" evidence="1">
    <location>
        <begin position="23"/>
        <end position="57"/>
    </location>
</feature>
<protein>
    <recommendedName>
        <fullName evidence="4">Lipoprotein</fullName>
    </recommendedName>
</protein>
<proteinExistence type="predicted"/>
<organism evidence="2 3">
    <name type="scientific">Sphingobacterium spiritivorum</name>
    <name type="common">Flavobacterium spiritivorum</name>
    <dbReference type="NCBI Taxonomy" id="258"/>
    <lineage>
        <taxon>Bacteria</taxon>
        <taxon>Pseudomonadati</taxon>
        <taxon>Bacteroidota</taxon>
        <taxon>Sphingobacteriia</taxon>
        <taxon>Sphingobacteriales</taxon>
        <taxon>Sphingobacteriaceae</taxon>
        <taxon>Sphingobacterium</taxon>
    </lineage>
</organism>
<dbReference type="Proteomes" id="UP000254893">
    <property type="component" value="Unassembled WGS sequence"/>
</dbReference>
<dbReference type="PROSITE" id="PS51257">
    <property type="entry name" value="PROKAR_LIPOPROTEIN"/>
    <property type="match status" value="1"/>
</dbReference>
<sequence>MYKNCLFASVIILAMGCQSSETKSTNTVDTLSHQPKKDSITDTLQPVAQQPAPASETKESRVFFDGTYRLEENEKSDFLPGTQWLSLNEANGQFELAKPDYTIEKGYDECSGMNTESLSSKQKTLVYLDFPQLKTGKVSSLKITTAKIWPKESASFDFQGSKYILKGLGKILSTETHLLDDDKQEKFHEVKDYSLTLSIDGKDQGIMLNESSFNDTFMELVFVGDLDRDGKLDFVFQVPRDYEEERVVVLLSSEGYTKQYTASRQFDC</sequence>